<dbReference type="STRING" id="1034943.BN59_00781"/>
<gene>
    <name evidence="1" type="primary">epmC</name>
    <name evidence="1" type="ORF">BN59_00781</name>
</gene>
<dbReference type="EMBL" id="CCSB01000001">
    <property type="protein sequence ID" value="CDZ76511.1"/>
    <property type="molecule type" value="Genomic_DNA"/>
</dbReference>
<name>A0A078KTY9_9GAMM</name>
<evidence type="ECO:0000313" key="1">
    <source>
        <dbReference type="EMBL" id="CDZ76511.1"/>
    </source>
</evidence>
<keyword evidence="1" id="KW-0251">Elongation factor</keyword>
<dbReference type="eggNOG" id="COG3101">
    <property type="taxonomic scope" value="Bacteria"/>
</dbReference>
<reference evidence="1 2" key="1">
    <citation type="submission" date="2014-06" db="EMBL/GenBank/DDBJ databases">
        <authorList>
            <person name="Urmite Genomes Urmite Genomes"/>
        </authorList>
    </citation>
    <scope>NUCLEOTIDE SEQUENCE [LARGE SCALE GENOMIC DNA]</scope>
</reference>
<keyword evidence="1" id="KW-0648">Protein biosynthesis</keyword>
<sequence length="178" mass="20896">MHRYEDLIQLFNHCFTEKYNTKLVRGDEEPIYLPADVKRPHHIIYFAHGFFSSALHECAHWLIAGKERRKLVDFGYWYEPDGRNAAQQKLFQGVEVKPQALEWVLSIAANHRFRISIDNLDGTEVESDSFKDAVYQQVLVYCQQGLSPRATLFRQALCQFYGTNETMSYNDFSREYLS</sequence>
<dbReference type="Proteomes" id="UP000044071">
    <property type="component" value="Unassembled WGS sequence"/>
</dbReference>
<protein>
    <submittedName>
        <fullName evidence="1">Elongation factor P hydroxylase</fullName>
    </submittedName>
</protein>
<keyword evidence="2" id="KW-1185">Reference proteome</keyword>
<accession>A0A078KTY9</accession>
<dbReference type="Pfam" id="PF04315">
    <property type="entry name" value="EpmC"/>
    <property type="match status" value="1"/>
</dbReference>
<dbReference type="InterPro" id="IPR007411">
    <property type="entry name" value="EpmC"/>
</dbReference>
<dbReference type="GO" id="GO:0003746">
    <property type="term" value="F:translation elongation factor activity"/>
    <property type="evidence" value="ECO:0007669"/>
    <property type="project" value="UniProtKB-KW"/>
</dbReference>
<dbReference type="AlphaFoldDB" id="A0A078KTY9"/>
<organism evidence="1 2">
    <name type="scientific">Legionella massiliensis</name>
    <dbReference type="NCBI Taxonomy" id="1034943"/>
    <lineage>
        <taxon>Bacteria</taxon>
        <taxon>Pseudomonadati</taxon>
        <taxon>Pseudomonadota</taxon>
        <taxon>Gammaproteobacteria</taxon>
        <taxon>Legionellales</taxon>
        <taxon>Legionellaceae</taxon>
        <taxon>Legionella</taxon>
    </lineage>
</organism>
<evidence type="ECO:0000313" key="2">
    <source>
        <dbReference type="Proteomes" id="UP000044071"/>
    </source>
</evidence>
<proteinExistence type="predicted"/>
<dbReference type="OrthoDB" id="5298591at2"/>
<dbReference type="RefSeq" id="WP_043873031.1">
    <property type="nucleotide sequence ID" value="NZ_CCVW01000001.1"/>
</dbReference>